<dbReference type="InterPro" id="IPR001356">
    <property type="entry name" value="HD"/>
</dbReference>
<dbReference type="GO" id="GO:0000977">
    <property type="term" value="F:RNA polymerase II transcription regulatory region sequence-specific DNA binding"/>
    <property type="evidence" value="ECO:0007669"/>
    <property type="project" value="TreeGrafter"/>
</dbReference>
<dbReference type="PROSITE" id="PS50071">
    <property type="entry name" value="HOMEOBOX_2"/>
    <property type="match status" value="1"/>
</dbReference>
<accession>H2Z1Z7</accession>
<dbReference type="AlphaFoldDB" id="H2Z1Z7"/>
<evidence type="ECO:0000256" key="6">
    <source>
        <dbReference type="ARBA" id="ARBA00038425"/>
    </source>
</evidence>
<dbReference type="InterPro" id="IPR017970">
    <property type="entry name" value="Homeobox_CS"/>
</dbReference>
<dbReference type="eggNOG" id="KOG0492">
    <property type="taxonomic scope" value="Eukaryota"/>
</dbReference>
<protein>
    <recommendedName>
        <fullName evidence="10">Homeobox domain-containing protein</fullName>
    </recommendedName>
</protein>
<dbReference type="InterPro" id="IPR050674">
    <property type="entry name" value="Msh_Homeobox_Regulators"/>
</dbReference>
<dbReference type="GeneTree" id="ENSGT00940000169520"/>
<dbReference type="OMA" id="ATISYYP"/>
<evidence type="ECO:0000313" key="12">
    <source>
        <dbReference type="Proteomes" id="UP000007875"/>
    </source>
</evidence>
<reference evidence="12" key="1">
    <citation type="submission" date="2003-08" db="EMBL/GenBank/DDBJ databases">
        <authorList>
            <person name="Birren B."/>
            <person name="Nusbaum C."/>
            <person name="Abebe A."/>
            <person name="Abouelleil A."/>
            <person name="Adekoya E."/>
            <person name="Ait-zahra M."/>
            <person name="Allen N."/>
            <person name="Allen T."/>
            <person name="An P."/>
            <person name="Anderson M."/>
            <person name="Anderson S."/>
            <person name="Arachchi H."/>
            <person name="Armbruster J."/>
            <person name="Bachantsang P."/>
            <person name="Baldwin J."/>
            <person name="Barry A."/>
            <person name="Bayul T."/>
            <person name="Blitshsteyn B."/>
            <person name="Bloom T."/>
            <person name="Blye J."/>
            <person name="Boguslavskiy L."/>
            <person name="Borowsky M."/>
            <person name="Boukhgalter B."/>
            <person name="Brunache A."/>
            <person name="Butler J."/>
            <person name="Calixte N."/>
            <person name="Calvo S."/>
            <person name="Camarata J."/>
            <person name="Campo K."/>
            <person name="Chang J."/>
            <person name="Cheshatsang Y."/>
            <person name="Citroen M."/>
            <person name="Collymore A."/>
            <person name="Considine T."/>
            <person name="Cook A."/>
            <person name="Cooke P."/>
            <person name="Corum B."/>
            <person name="Cuomo C."/>
            <person name="David R."/>
            <person name="Dawoe T."/>
            <person name="Degray S."/>
            <person name="Dodge S."/>
            <person name="Dooley K."/>
            <person name="Dorje P."/>
            <person name="Dorjee K."/>
            <person name="Dorris L."/>
            <person name="Duffey N."/>
            <person name="Dupes A."/>
            <person name="Elkins T."/>
            <person name="Engels R."/>
            <person name="Erickson J."/>
            <person name="Farina A."/>
            <person name="Faro S."/>
            <person name="Ferreira P."/>
            <person name="Fischer H."/>
            <person name="Fitzgerald M."/>
            <person name="Foley K."/>
            <person name="Gage D."/>
            <person name="Galagan J."/>
            <person name="Gearin G."/>
            <person name="Gnerre S."/>
            <person name="Gnirke A."/>
            <person name="Goyette A."/>
            <person name="Graham J."/>
            <person name="Grandbois E."/>
            <person name="Gyaltsen K."/>
            <person name="Hafez N."/>
            <person name="Hagopian D."/>
            <person name="Hagos B."/>
            <person name="Hall J."/>
            <person name="Hatcher B."/>
            <person name="Heller A."/>
            <person name="Higgins H."/>
            <person name="Honan T."/>
            <person name="Horn A."/>
            <person name="Houde N."/>
            <person name="Hughes L."/>
            <person name="Hulme W."/>
            <person name="Husby E."/>
            <person name="Iliev I."/>
            <person name="Jaffe D."/>
            <person name="Jones C."/>
            <person name="Kamal M."/>
            <person name="Kamat A."/>
            <person name="Kamvysselis M."/>
            <person name="Karlsson E."/>
            <person name="Kells C."/>
            <person name="Kieu A."/>
            <person name="Kisner P."/>
            <person name="Kodira C."/>
            <person name="Kulbokas E."/>
            <person name="Labutti K."/>
            <person name="Lama D."/>
            <person name="Landers T."/>
            <person name="Leger J."/>
            <person name="Levine S."/>
            <person name="Lewis D."/>
            <person name="Lewis T."/>
            <person name="Lindblad-toh K."/>
            <person name="Liu X."/>
            <person name="Lokyitsang T."/>
            <person name="Lokyitsang Y."/>
            <person name="Lucien O."/>
            <person name="Lui A."/>
            <person name="Ma L.J."/>
            <person name="Mabbitt R."/>
            <person name="Macdonald J."/>
            <person name="Maclean C."/>
            <person name="Major J."/>
            <person name="Manning J."/>
            <person name="Marabella R."/>
            <person name="Maru K."/>
            <person name="Matthews C."/>
            <person name="Mauceli E."/>
            <person name="Mccarthy M."/>
            <person name="Mcdonough S."/>
            <person name="Mcghee T."/>
            <person name="Meldrim J."/>
            <person name="Meneus L."/>
            <person name="Mesirov J."/>
            <person name="Mihalev A."/>
            <person name="Mihova T."/>
            <person name="Mikkelsen T."/>
            <person name="Mlenga V."/>
            <person name="Moru K."/>
            <person name="Mozes J."/>
            <person name="Mulrain L."/>
            <person name="Munson G."/>
            <person name="Naylor J."/>
            <person name="Newes C."/>
            <person name="Nguyen C."/>
            <person name="Nguyen N."/>
            <person name="Nguyen T."/>
            <person name="Nicol R."/>
            <person name="Nielsen C."/>
            <person name="Nizzari M."/>
            <person name="Norbu C."/>
            <person name="Norbu N."/>
            <person name="O'donnell P."/>
            <person name="Okoawo O."/>
            <person name="O'leary S."/>
            <person name="Omotosho B."/>
            <person name="O'neill K."/>
            <person name="Osman S."/>
            <person name="Parker S."/>
            <person name="Perrin D."/>
            <person name="Phunkhang P."/>
            <person name="Piqani B."/>
            <person name="Purcell S."/>
            <person name="Rachupka T."/>
            <person name="Ramasamy U."/>
            <person name="Rameau R."/>
            <person name="Ray V."/>
            <person name="Raymond C."/>
            <person name="Retta R."/>
            <person name="Richardson S."/>
            <person name="Rise C."/>
            <person name="Rodriguez J."/>
            <person name="Rogers J."/>
            <person name="Rogov P."/>
            <person name="Rutman M."/>
            <person name="Schupbach R."/>
            <person name="Seaman C."/>
            <person name="Settipalli S."/>
            <person name="Sharpe T."/>
            <person name="Sheridan J."/>
            <person name="Sherpa N."/>
            <person name="Shi J."/>
            <person name="Smirnov S."/>
            <person name="Smith C."/>
            <person name="Sougnez C."/>
            <person name="Spencer B."/>
            <person name="Stalker J."/>
            <person name="Stange-thomann N."/>
            <person name="Stavropoulos S."/>
            <person name="Stetson K."/>
            <person name="Stone C."/>
            <person name="Stone S."/>
            <person name="Stubbs M."/>
            <person name="Talamas J."/>
            <person name="Tchuinga P."/>
            <person name="Tenzing P."/>
            <person name="Tesfaye S."/>
            <person name="Theodore J."/>
            <person name="Thoulutsang Y."/>
            <person name="Topham K."/>
            <person name="Towey S."/>
            <person name="Tsamla T."/>
            <person name="Tsomo N."/>
            <person name="Vallee D."/>
            <person name="Vassiliev H."/>
            <person name="Venkataraman V."/>
            <person name="Vinson J."/>
            <person name="Vo A."/>
            <person name="Wade C."/>
            <person name="Wang S."/>
            <person name="Wangchuk T."/>
            <person name="Wangdi T."/>
            <person name="Whittaker C."/>
            <person name="Wilkinson J."/>
            <person name="Wu Y."/>
            <person name="Wyman D."/>
            <person name="Yadav S."/>
            <person name="Yang S."/>
            <person name="Yang X."/>
            <person name="Yeager S."/>
            <person name="Yee E."/>
            <person name="Young G."/>
            <person name="Zainoun J."/>
            <person name="Zembeck L."/>
            <person name="Zimmer A."/>
            <person name="Zody M."/>
            <person name="Lander E."/>
        </authorList>
    </citation>
    <scope>NUCLEOTIDE SEQUENCE [LARGE SCALE GENOMIC DNA]</scope>
</reference>
<dbReference type="GO" id="GO:0005634">
    <property type="term" value="C:nucleus"/>
    <property type="evidence" value="ECO:0007669"/>
    <property type="project" value="UniProtKB-SubCell"/>
</dbReference>
<reference evidence="11" key="3">
    <citation type="submission" date="2025-09" db="UniProtKB">
        <authorList>
            <consortium name="Ensembl"/>
        </authorList>
    </citation>
    <scope>IDENTIFICATION</scope>
</reference>
<feature type="compositionally biased region" description="Polar residues" evidence="9">
    <location>
        <begin position="307"/>
        <end position="317"/>
    </location>
</feature>
<keyword evidence="4 7" id="KW-0371">Homeobox</keyword>
<evidence type="ECO:0000256" key="7">
    <source>
        <dbReference type="PROSITE-ProRule" id="PRU00108"/>
    </source>
</evidence>
<dbReference type="STRING" id="51511.ENSCSAVP00000011609"/>
<feature type="domain" description="Homeobox" evidence="10">
    <location>
        <begin position="172"/>
        <end position="232"/>
    </location>
</feature>
<dbReference type="Gene3D" id="1.10.10.60">
    <property type="entry name" value="Homeodomain-like"/>
    <property type="match status" value="1"/>
</dbReference>
<feature type="compositionally biased region" description="Basic and acidic residues" evidence="9">
    <location>
        <begin position="46"/>
        <end position="55"/>
    </location>
</feature>
<dbReference type="PANTHER" id="PTHR24338">
    <property type="entry name" value="HOMEOBOX PROTEIN MSX"/>
    <property type="match status" value="1"/>
</dbReference>
<evidence type="ECO:0000256" key="2">
    <source>
        <dbReference type="ARBA" id="ARBA00022473"/>
    </source>
</evidence>
<feature type="DNA-binding region" description="Homeobox" evidence="7">
    <location>
        <begin position="174"/>
        <end position="233"/>
    </location>
</feature>
<dbReference type="PROSITE" id="PS00027">
    <property type="entry name" value="HOMEOBOX_1"/>
    <property type="match status" value="1"/>
</dbReference>
<keyword evidence="3 7" id="KW-0238">DNA-binding</keyword>
<comment type="similarity">
    <text evidence="6">Belongs to the Msh homeobox family.</text>
</comment>
<dbReference type="GO" id="GO:0000981">
    <property type="term" value="F:DNA-binding transcription factor activity, RNA polymerase II-specific"/>
    <property type="evidence" value="ECO:0007669"/>
    <property type="project" value="InterPro"/>
</dbReference>
<dbReference type="PRINTS" id="PR00024">
    <property type="entry name" value="HOMEOBOX"/>
</dbReference>
<dbReference type="InParanoid" id="H2Z1Z7"/>
<dbReference type="Pfam" id="PF00046">
    <property type="entry name" value="Homeodomain"/>
    <property type="match status" value="1"/>
</dbReference>
<evidence type="ECO:0000313" key="11">
    <source>
        <dbReference type="Ensembl" id="ENSCSAVP00000011609.1"/>
    </source>
</evidence>
<dbReference type="Ensembl" id="ENSCSAVT00000011744.1">
    <property type="protein sequence ID" value="ENSCSAVP00000011609.1"/>
    <property type="gene ID" value="ENSCSAVG00000006812.1"/>
</dbReference>
<dbReference type="CDD" id="cd00086">
    <property type="entry name" value="homeodomain"/>
    <property type="match status" value="1"/>
</dbReference>
<name>H2Z1Z7_CIOSA</name>
<feature type="compositionally biased region" description="Polar residues" evidence="9">
    <location>
        <begin position="17"/>
        <end position="41"/>
    </location>
</feature>
<organism evidence="11 12">
    <name type="scientific">Ciona savignyi</name>
    <name type="common">Pacific transparent sea squirt</name>
    <dbReference type="NCBI Taxonomy" id="51511"/>
    <lineage>
        <taxon>Eukaryota</taxon>
        <taxon>Metazoa</taxon>
        <taxon>Chordata</taxon>
        <taxon>Tunicata</taxon>
        <taxon>Ascidiacea</taxon>
        <taxon>Phlebobranchia</taxon>
        <taxon>Cionidae</taxon>
        <taxon>Ciona</taxon>
    </lineage>
</organism>
<feature type="compositionally biased region" description="Polar residues" evidence="9">
    <location>
        <begin position="143"/>
        <end position="157"/>
    </location>
</feature>
<dbReference type="PANTHER" id="PTHR24338:SF0">
    <property type="entry name" value="MUSCLE SEGMENTATION HOMEOBOX"/>
    <property type="match status" value="1"/>
</dbReference>
<keyword evidence="12" id="KW-1185">Reference proteome</keyword>
<feature type="region of interest" description="Disordered" evidence="9">
    <location>
        <begin position="116"/>
        <end position="157"/>
    </location>
</feature>
<evidence type="ECO:0000256" key="1">
    <source>
        <dbReference type="ARBA" id="ARBA00004123"/>
    </source>
</evidence>
<evidence type="ECO:0000256" key="8">
    <source>
        <dbReference type="RuleBase" id="RU000682"/>
    </source>
</evidence>
<dbReference type="HOGENOM" id="CLU_878614_0_0_1"/>
<evidence type="ECO:0000259" key="10">
    <source>
        <dbReference type="PROSITE" id="PS50071"/>
    </source>
</evidence>
<feature type="region of interest" description="Disordered" evidence="9">
    <location>
        <begin position="295"/>
        <end position="317"/>
    </location>
</feature>
<reference evidence="11" key="2">
    <citation type="submission" date="2025-08" db="UniProtKB">
        <authorList>
            <consortium name="Ensembl"/>
        </authorList>
    </citation>
    <scope>IDENTIFICATION</scope>
</reference>
<keyword evidence="5 7" id="KW-0539">Nucleus</keyword>
<dbReference type="Proteomes" id="UP000007875">
    <property type="component" value="Unassembled WGS sequence"/>
</dbReference>
<keyword evidence="2" id="KW-0217">Developmental protein</keyword>
<evidence type="ECO:0000256" key="4">
    <source>
        <dbReference type="ARBA" id="ARBA00023155"/>
    </source>
</evidence>
<dbReference type="GO" id="GO:0048598">
    <property type="term" value="P:embryonic morphogenesis"/>
    <property type="evidence" value="ECO:0007669"/>
    <property type="project" value="TreeGrafter"/>
</dbReference>
<evidence type="ECO:0000256" key="5">
    <source>
        <dbReference type="ARBA" id="ARBA00023242"/>
    </source>
</evidence>
<feature type="region of interest" description="Disordered" evidence="9">
    <location>
        <begin position="1"/>
        <end position="55"/>
    </location>
</feature>
<sequence length="317" mass="35413">LAVTENEAGPMSDSEALVTSSVTKSPKIKNNGSDTTLSPNDAITPAKKEKSPKKEKLNFSIEFLLSKPERKVSNTTTPCDLSQQKVKPYFASYFASYTPNVDPFYLWGKSQSPPKHNIDYPATPSKDASPTRSDVTDTDDLNFEQNSPKSNDVMHTSPNAFRLSKCTLRKHKPNRKPRTPFSTDQLLSLERRFQEKQYLSIAERAEFSAALSLSETQVKIWFQNRRAKAKRLHEAEFEKVKLAAAAAAYGDMMQPSSKQHNVYPGFVGISSDTQMRLGQSASIARSLPASHFSAFSNFTQPRGPRQATISYYPTDSR</sequence>
<dbReference type="InterPro" id="IPR009057">
    <property type="entry name" value="Homeodomain-like_sf"/>
</dbReference>
<dbReference type="SUPFAM" id="SSF46689">
    <property type="entry name" value="Homeodomain-like"/>
    <property type="match status" value="1"/>
</dbReference>
<proteinExistence type="inferred from homology"/>
<dbReference type="InterPro" id="IPR020479">
    <property type="entry name" value="HD_metazoa"/>
</dbReference>
<evidence type="ECO:0000256" key="9">
    <source>
        <dbReference type="SAM" id="MobiDB-lite"/>
    </source>
</evidence>
<evidence type="ECO:0000256" key="3">
    <source>
        <dbReference type="ARBA" id="ARBA00023125"/>
    </source>
</evidence>
<dbReference type="SMART" id="SM00389">
    <property type="entry name" value="HOX"/>
    <property type="match status" value="1"/>
</dbReference>
<comment type="subcellular location">
    <subcellularLocation>
        <location evidence="1 7 8">Nucleus</location>
    </subcellularLocation>
</comment>